<dbReference type="GO" id="GO:0008080">
    <property type="term" value="F:N-acetyltransferase activity"/>
    <property type="evidence" value="ECO:0007669"/>
    <property type="project" value="InterPro"/>
</dbReference>
<dbReference type="AlphaFoldDB" id="A0AAQ1RWK9"/>
<evidence type="ECO:0000259" key="5">
    <source>
        <dbReference type="PROSITE" id="PS51186"/>
    </source>
</evidence>
<dbReference type="Pfam" id="PF00583">
    <property type="entry name" value="Acetyltransf_1"/>
    <property type="match status" value="1"/>
</dbReference>
<evidence type="ECO:0000313" key="9">
    <source>
        <dbReference type="Proteomes" id="UP000474718"/>
    </source>
</evidence>
<comment type="similarity">
    <text evidence="1">Belongs to the acetyltransferase family. RimI subfamily.</text>
</comment>
<dbReference type="NCBIfam" id="TIGR01575">
    <property type="entry name" value="rimI"/>
    <property type="match status" value="1"/>
</dbReference>
<proteinExistence type="inferred from homology"/>
<keyword evidence="2" id="KW-0963">Cytoplasm</keyword>
<evidence type="ECO:0000256" key="3">
    <source>
        <dbReference type="ARBA" id="ARBA00022679"/>
    </source>
</evidence>
<dbReference type="Gene3D" id="3.40.630.30">
    <property type="match status" value="1"/>
</dbReference>
<dbReference type="InterPro" id="IPR000182">
    <property type="entry name" value="GNAT_dom"/>
</dbReference>
<comment type="caution">
    <text evidence="7">The sequence shown here is derived from an EMBL/GenBank/DDBJ whole genome shotgun (WGS) entry which is preliminary data.</text>
</comment>
<dbReference type="PROSITE" id="PS51186">
    <property type="entry name" value="GNAT"/>
    <property type="match status" value="1"/>
</dbReference>
<keyword evidence="3" id="KW-0808">Transferase</keyword>
<evidence type="ECO:0000313" key="7">
    <source>
        <dbReference type="EMBL" id="SHG36484.1"/>
    </source>
</evidence>
<gene>
    <name evidence="6" type="primary">rimI</name>
    <name evidence="6" type="ORF">GT747_12410</name>
    <name evidence="7" type="ORF">SAMN05444424_2257</name>
</gene>
<dbReference type="EMBL" id="FQVY01000003">
    <property type="protein sequence ID" value="SHG36484.1"/>
    <property type="molecule type" value="Genomic_DNA"/>
</dbReference>
<dbReference type="Proteomes" id="UP000474718">
    <property type="component" value="Unassembled WGS sequence"/>
</dbReference>
<keyword evidence="9" id="KW-1185">Reference proteome</keyword>
<sequence>MAASWTVLPAEGALLEEVAAIEAATFGPSAWGRGDVLAAPGAPGALCLCVLDRGQRVAGYLFATLVADDLHINTLAVRPDCRRRGVAEALALALLERGRAAGAALCSLEVRASNRGAVALYRKLGFAAAGRRPRFYRAPDEDALILNLRLESDGRSAAEDAGTGN</sequence>
<dbReference type="InterPro" id="IPR050680">
    <property type="entry name" value="YpeA/RimI_acetyltransf"/>
</dbReference>
<dbReference type="Proteomes" id="UP000184089">
    <property type="component" value="Unassembled WGS sequence"/>
</dbReference>
<keyword evidence="4" id="KW-0012">Acyltransferase</keyword>
<keyword evidence="7" id="KW-0689">Ribosomal protein</keyword>
<evidence type="ECO:0000256" key="1">
    <source>
        <dbReference type="ARBA" id="ARBA00005395"/>
    </source>
</evidence>
<feature type="domain" description="N-acetyltransferase" evidence="5">
    <location>
        <begin position="5"/>
        <end position="151"/>
    </location>
</feature>
<reference evidence="8" key="2">
    <citation type="submission" date="2016-11" db="EMBL/GenBank/DDBJ databases">
        <authorList>
            <person name="Jaros S."/>
            <person name="Januszkiewicz K."/>
            <person name="Wedrychowicz H."/>
        </authorList>
    </citation>
    <scope>NUCLEOTIDE SEQUENCE [LARGE SCALE GENOMIC DNA]</scope>
    <source>
        <strain evidence="8">DSM 4029</strain>
    </source>
</reference>
<dbReference type="PANTHER" id="PTHR43420">
    <property type="entry name" value="ACETYLTRANSFERASE"/>
    <property type="match status" value="1"/>
</dbReference>
<evidence type="ECO:0000256" key="4">
    <source>
        <dbReference type="ARBA" id="ARBA00023315"/>
    </source>
</evidence>
<evidence type="ECO:0000313" key="6">
    <source>
        <dbReference type="EMBL" id="MZL70551.1"/>
    </source>
</evidence>
<dbReference type="EMBL" id="WWVX01000008">
    <property type="protein sequence ID" value="MZL70551.1"/>
    <property type="molecule type" value="Genomic_DNA"/>
</dbReference>
<keyword evidence="7" id="KW-0687">Ribonucleoprotein</keyword>
<dbReference type="GO" id="GO:0005840">
    <property type="term" value="C:ribosome"/>
    <property type="evidence" value="ECO:0007669"/>
    <property type="project" value="UniProtKB-KW"/>
</dbReference>
<dbReference type="InterPro" id="IPR016181">
    <property type="entry name" value="Acyl_CoA_acyltransferase"/>
</dbReference>
<evidence type="ECO:0000313" key="8">
    <source>
        <dbReference type="Proteomes" id="UP000184089"/>
    </source>
</evidence>
<dbReference type="InterPro" id="IPR006464">
    <property type="entry name" value="AcTrfase_RimI/Ard1"/>
</dbReference>
<dbReference type="SUPFAM" id="SSF55729">
    <property type="entry name" value="Acyl-CoA N-acyltransferases (Nat)"/>
    <property type="match status" value="1"/>
</dbReference>
<dbReference type="RefSeq" id="WP_021659655.1">
    <property type="nucleotide sequence ID" value="NZ_FQVY01000003.1"/>
</dbReference>
<accession>A0AAQ1RWK9</accession>
<dbReference type="PANTHER" id="PTHR43420:SF12">
    <property type="entry name" value="N-ACETYLTRANSFERASE DOMAIN-CONTAINING PROTEIN"/>
    <property type="match status" value="1"/>
</dbReference>
<reference evidence="7" key="1">
    <citation type="submission" date="2016-11" db="EMBL/GenBank/DDBJ databases">
        <authorList>
            <person name="Varghese N."/>
            <person name="Submissions S."/>
        </authorList>
    </citation>
    <scope>NUCLEOTIDE SEQUENCE</scope>
    <source>
        <strain evidence="7">DSM 4029</strain>
    </source>
</reference>
<name>A0AAQ1RWK9_9FIRM</name>
<reference evidence="6 9" key="3">
    <citation type="journal article" date="2019" name="Nat. Med.">
        <title>A library of human gut bacterial isolates paired with longitudinal multiomics data enables mechanistic microbiome research.</title>
        <authorList>
            <person name="Poyet M."/>
            <person name="Groussin M."/>
            <person name="Gibbons S.M."/>
            <person name="Avila-Pacheco J."/>
            <person name="Jiang X."/>
            <person name="Kearney S.M."/>
            <person name="Perrotta A.R."/>
            <person name="Berdy B."/>
            <person name="Zhao S."/>
            <person name="Lieberman T.D."/>
            <person name="Swanson P.K."/>
            <person name="Smith M."/>
            <person name="Roesemann S."/>
            <person name="Alexander J.E."/>
            <person name="Rich S.A."/>
            <person name="Livny J."/>
            <person name="Vlamakis H."/>
            <person name="Clish C."/>
            <person name="Bullock K."/>
            <person name="Deik A."/>
            <person name="Scott J."/>
            <person name="Pierce K.A."/>
            <person name="Xavier R.J."/>
            <person name="Alm E.J."/>
        </authorList>
    </citation>
    <scope>NUCLEOTIDE SEQUENCE [LARGE SCALE GENOMIC DNA]</scope>
    <source>
        <strain evidence="6 9">BIOML-A2</strain>
    </source>
</reference>
<organism evidence="7 8">
    <name type="scientific">Bittarella massiliensis</name>
    <name type="common">ex Durand et al. 2017</name>
    <dbReference type="NCBI Taxonomy" id="1720313"/>
    <lineage>
        <taxon>Bacteria</taxon>
        <taxon>Bacillati</taxon>
        <taxon>Bacillota</taxon>
        <taxon>Clostridia</taxon>
        <taxon>Eubacteriales</taxon>
        <taxon>Oscillospiraceae</taxon>
        <taxon>Bittarella (ex Durand et al. 2017)</taxon>
    </lineage>
</organism>
<evidence type="ECO:0000256" key="2">
    <source>
        <dbReference type="ARBA" id="ARBA00022490"/>
    </source>
</evidence>
<protein>
    <submittedName>
        <fullName evidence="6">Ribosomal protein S18-alanine N-acetyltransferase</fullName>
    </submittedName>
    <submittedName>
        <fullName evidence="7">[SSU ribosomal protein S18P]-alanine acetyltransferase</fullName>
    </submittedName>
</protein>